<dbReference type="SUPFAM" id="SSF56784">
    <property type="entry name" value="HAD-like"/>
    <property type="match status" value="1"/>
</dbReference>
<name>A0A3P7N3K8_CYLGO</name>
<dbReference type="EMBL" id="UYRV01109943">
    <property type="protein sequence ID" value="VDN25611.1"/>
    <property type="molecule type" value="Genomic_DNA"/>
</dbReference>
<protein>
    <submittedName>
        <fullName evidence="1">Uncharacterized protein</fullName>
    </submittedName>
</protein>
<dbReference type="OrthoDB" id="40579at2759"/>
<organism evidence="1 2">
    <name type="scientific">Cylicostephanus goldi</name>
    <name type="common">Nematode worm</name>
    <dbReference type="NCBI Taxonomy" id="71465"/>
    <lineage>
        <taxon>Eukaryota</taxon>
        <taxon>Metazoa</taxon>
        <taxon>Ecdysozoa</taxon>
        <taxon>Nematoda</taxon>
        <taxon>Chromadorea</taxon>
        <taxon>Rhabditida</taxon>
        <taxon>Rhabditina</taxon>
        <taxon>Rhabditomorpha</taxon>
        <taxon>Strongyloidea</taxon>
        <taxon>Strongylidae</taxon>
        <taxon>Cylicostephanus</taxon>
    </lineage>
</organism>
<dbReference type="Gene3D" id="1.10.150.240">
    <property type="entry name" value="Putative phosphatase, domain 2"/>
    <property type="match status" value="1"/>
</dbReference>
<dbReference type="AlphaFoldDB" id="A0A3P7N3K8"/>
<dbReference type="InterPro" id="IPR023198">
    <property type="entry name" value="PGP-like_dom2"/>
</dbReference>
<gene>
    <name evidence="1" type="ORF">CGOC_LOCUS10156</name>
</gene>
<dbReference type="Proteomes" id="UP000271889">
    <property type="component" value="Unassembled WGS sequence"/>
</dbReference>
<evidence type="ECO:0000313" key="2">
    <source>
        <dbReference type="Proteomes" id="UP000271889"/>
    </source>
</evidence>
<dbReference type="GO" id="GO:0016791">
    <property type="term" value="F:phosphatase activity"/>
    <property type="evidence" value="ECO:0007669"/>
    <property type="project" value="TreeGrafter"/>
</dbReference>
<dbReference type="InterPro" id="IPR036412">
    <property type="entry name" value="HAD-like_sf"/>
</dbReference>
<sequence>MVSHVIFDLDGLLLDTETIYEAVLEKLMKKHDKEFTKELAGNIKGQKERNALEYLLKELDIADVNIDECMDEYDSILMEEFRHCKEMPGAERLIQHLHDKGKIQYLLI</sequence>
<keyword evidence="2" id="KW-1185">Reference proteome</keyword>
<dbReference type="Pfam" id="PF13419">
    <property type="entry name" value="HAD_2"/>
    <property type="match status" value="1"/>
</dbReference>
<dbReference type="InterPro" id="IPR041492">
    <property type="entry name" value="HAD_2"/>
</dbReference>
<accession>A0A3P7N3K8</accession>
<reference evidence="1 2" key="1">
    <citation type="submission" date="2018-11" db="EMBL/GenBank/DDBJ databases">
        <authorList>
            <consortium name="Pathogen Informatics"/>
        </authorList>
    </citation>
    <scope>NUCLEOTIDE SEQUENCE [LARGE SCALE GENOMIC DNA]</scope>
</reference>
<dbReference type="PANTHER" id="PTHR18901">
    <property type="entry name" value="2-DEOXYGLUCOSE-6-PHOSPHATE PHOSPHATASE 2"/>
    <property type="match status" value="1"/>
</dbReference>
<proteinExistence type="predicted"/>
<evidence type="ECO:0000313" key="1">
    <source>
        <dbReference type="EMBL" id="VDN25611.1"/>
    </source>
</evidence>
<dbReference type="PANTHER" id="PTHR18901:SF38">
    <property type="entry name" value="PSEUDOURIDINE-5'-PHOSPHATASE"/>
    <property type="match status" value="1"/>
</dbReference>